<evidence type="ECO:0000256" key="3">
    <source>
        <dbReference type="ARBA" id="ARBA00022605"/>
    </source>
</evidence>
<dbReference type="EMBL" id="AGSI01000004">
    <property type="protein sequence ID" value="EIE25410.1"/>
    <property type="molecule type" value="Genomic_DNA"/>
</dbReference>
<dbReference type="SUPFAM" id="SSF51366">
    <property type="entry name" value="Ribulose-phoshate binding barrel"/>
    <property type="match status" value="1"/>
</dbReference>
<dbReference type="CDD" id="cd04724">
    <property type="entry name" value="Tryptophan_synthase_alpha"/>
    <property type="match status" value="1"/>
</dbReference>
<sequence>MAVDTTSVSGRMAELREQKRGAFIPFITAGDPDIETTEQALLALDRAGADIIELGVPYSDPLADGPTIQAASTRALASGTTLKKVIDVVGKVSPHITAPIVLFTYYNIIMRRGPEKFCQEIKAAGAAGLLVPDIPLEETGPIREVATAAGLELVLLTTPTTPQPRMEAIAKASQGFVYLVSVTGVTGQRVSMESRVEGLIEQLHQITDKSVAVGFGVSGPEQARQIMAWGSEGVIVGSALVKALGEAPSAKEGLERMEALARSIREAI</sequence>
<dbReference type="RefSeq" id="XP_005649954.1">
    <property type="nucleotide sequence ID" value="XM_005649897.1"/>
</dbReference>
<proteinExistence type="inferred from homology"/>
<comment type="subunit">
    <text evidence="2">Tetramer of two alpha and two beta chains.</text>
</comment>
<dbReference type="PANTHER" id="PTHR43406">
    <property type="entry name" value="TRYPTOPHAN SYNTHASE, ALPHA CHAIN"/>
    <property type="match status" value="1"/>
</dbReference>
<dbReference type="STRING" id="574566.I0Z441"/>
<dbReference type="OrthoDB" id="10050244at2759"/>
<dbReference type="InterPro" id="IPR018204">
    <property type="entry name" value="Trp_synthase_alpha_AS"/>
</dbReference>
<dbReference type="Proteomes" id="UP000007264">
    <property type="component" value="Unassembled WGS sequence"/>
</dbReference>
<dbReference type="PROSITE" id="PS00167">
    <property type="entry name" value="TRP_SYNTHASE_ALPHA"/>
    <property type="match status" value="1"/>
</dbReference>
<keyword evidence="4" id="KW-0822">Tryptophan biosynthesis</keyword>
<comment type="caution">
    <text evidence="10">The sequence shown here is derived from an EMBL/GenBank/DDBJ whole genome shotgun (WGS) entry which is preliminary data.</text>
</comment>
<evidence type="ECO:0000256" key="4">
    <source>
        <dbReference type="ARBA" id="ARBA00022822"/>
    </source>
</evidence>
<comment type="similarity">
    <text evidence="8 9">Belongs to the TrpA family.</text>
</comment>
<evidence type="ECO:0000256" key="8">
    <source>
        <dbReference type="ARBA" id="ARBA00060788"/>
    </source>
</evidence>
<evidence type="ECO:0000256" key="1">
    <source>
        <dbReference type="ARBA" id="ARBA00004733"/>
    </source>
</evidence>
<dbReference type="Pfam" id="PF00290">
    <property type="entry name" value="Trp_syntA"/>
    <property type="match status" value="1"/>
</dbReference>
<gene>
    <name evidence="10" type="ORF">COCSUDRAFT_35786</name>
</gene>
<keyword evidence="3" id="KW-0028">Amino-acid biosynthesis</keyword>
<comment type="pathway">
    <text evidence="1">Amino-acid biosynthesis; L-tryptophan biosynthesis; L-tryptophan from chorismate: step 5/5.</text>
</comment>
<dbReference type="Gene3D" id="3.20.20.70">
    <property type="entry name" value="Aldolase class I"/>
    <property type="match status" value="1"/>
</dbReference>
<evidence type="ECO:0000313" key="11">
    <source>
        <dbReference type="Proteomes" id="UP000007264"/>
    </source>
</evidence>
<name>I0Z441_COCSC</name>
<evidence type="ECO:0000256" key="6">
    <source>
        <dbReference type="ARBA" id="ARBA00023239"/>
    </source>
</evidence>
<dbReference type="GO" id="GO:0005829">
    <property type="term" value="C:cytosol"/>
    <property type="evidence" value="ECO:0007669"/>
    <property type="project" value="TreeGrafter"/>
</dbReference>
<dbReference type="GeneID" id="17043412"/>
<dbReference type="InterPro" id="IPR013785">
    <property type="entry name" value="Aldolase_TIM"/>
</dbReference>
<dbReference type="InterPro" id="IPR011060">
    <property type="entry name" value="RibuloseP-bd_barrel"/>
</dbReference>
<dbReference type="PANTHER" id="PTHR43406:SF1">
    <property type="entry name" value="TRYPTOPHAN SYNTHASE ALPHA CHAIN, CHLOROPLASTIC"/>
    <property type="match status" value="1"/>
</dbReference>
<dbReference type="KEGG" id="csl:COCSUDRAFT_35786"/>
<keyword evidence="5" id="KW-0057">Aromatic amino acid biosynthesis</keyword>
<keyword evidence="11" id="KW-1185">Reference proteome</keyword>
<accession>I0Z441</accession>
<evidence type="ECO:0000256" key="9">
    <source>
        <dbReference type="RuleBase" id="RU003662"/>
    </source>
</evidence>
<dbReference type="GO" id="GO:0004834">
    <property type="term" value="F:tryptophan synthase activity"/>
    <property type="evidence" value="ECO:0007669"/>
    <property type="project" value="UniProtKB-EC"/>
</dbReference>
<dbReference type="eggNOG" id="KOG4175">
    <property type="taxonomic scope" value="Eukaryota"/>
</dbReference>
<comment type="catalytic activity">
    <reaction evidence="7">
        <text>(1S,2R)-1-C-(indol-3-yl)glycerol 3-phosphate + L-serine = D-glyceraldehyde 3-phosphate + L-tryptophan + H2O</text>
        <dbReference type="Rhea" id="RHEA:10532"/>
        <dbReference type="ChEBI" id="CHEBI:15377"/>
        <dbReference type="ChEBI" id="CHEBI:33384"/>
        <dbReference type="ChEBI" id="CHEBI:57912"/>
        <dbReference type="ChEBI" id="CHEBI:58866"/>
        <dbReference type="ChEBI" id="CHEBI:59776"/>
        <dbReference type="EC" id="4.2.1.20"/>
    </reaction>
</comment>
<evidence type="ECO:0000313" key="10">
    <source>
        <dbReference type="EMBL" id="EIE25410.1"/>
    </source>
</evidence>
<dbReference type="InterPro" id="IPR002028">
    <property type="entry name" value="Trp_synthase_suA"/>
</dbReference>
<dbReference type="NCBIfam" id="TIGR00262">
    <property type="entry name" value="trpA"/>
    <property type="match status" value="1"/>
</dbReference>
<dbReference type="HAMAP" id="MF_00131">
    <property type="entry name" value="Trp_synth_alpha"/>
    <property type="match status" value="1"/>
</dbReference>
<evidence type="ECO:0000256" key="2">
    <source>
        <dbReference type="ARBA" id="ARBA00011270"/>
    </source>
</evidence>
<evidence type="ECO:0000256" key="5">
    <source>
        <dbReference type="ARBA" id="ARBA00023141"/>
    </source>
</evidence>
<protein>
    <submittedName>
        <fullName evidence="10">Uncharacterized protein</fullName>
    </submittedName>
</protein>
<reference evidence="10 11" key="1">
    <citation type="journal article" date="2012" name="Genome Biol.">
        <title>The genome of the polar eukaryotic microalga coccomyxa subellipsoidea reveals traits of cold adaptation.</title>
        <authorList>
            <person name="Blanc G."/>
            <person name="Agarkova I."/>
            <person name="Grimwood J."/>
            <person name="Kuo A."/>
            <person name="Brueggeman A."/>
            <person name="Dunigan D."/>
            <person name="Gurnon J."/>
            <person name="Ladunga I."/>
            <person name="Lindquist E."/>
            <person name="Lucas S."/>
            <person name="Pangilinan J."/>
            <person name="Proschold T."/>
            <person name="Salamov A."/>
            <person name="Schmutz J."/>
            <person name="Weeks D."/>
            <person name="Yamada T."/>
            <person name="Claverie J.M."/>
            <person name="Grigoriev I."/>
            <person name="Van Etten J."/>
            <person name="Lomsadze A."/>
            <person name="Borodovsky M."/>
        </authorList>
    </citation>
    <scope>NUCLEOTIDE SEQUENCE [LARGE SCALE GENOMIC DNA]</scope>
    <source>
        <strain evidence="10 11">C-169</strain>
    </source>
</reference>
<dbReference type="FunFam" id="3.20.20.70:FF:000107">
    <property type="entry name" value="Tryptophan synthase alpha chain, chloroplastic"/>
    <property type="match status" value="1"/>
</dbReference>
<evidence type="ECO:0000256" key="7">
    <source>
        <dbReference type="ARBA" id="ARBA00049047"/>
    </source>
</evidence>
<keyword evidence="6" id="KW-0456">Lyase</keyword>
<organism evidence="10 11">
    <name type="scientific">Coccomyxa subellipsoidea (strain C-169)</name>
    <name type="common">Green microalga</name>
    <dbReference type="NCBI Taxonomy" id="574566"/>
    <lineage>
        <taxon>Eukaryota</taxon>
        <taxon>Viridiplantae</taxon>
        <taxon>Chlorophyta</taxon>
        <taxon>core chlorophytes</taxon>
        <taxon>Trebouxiophyceae</taxon>
        <taxon>Trebouxiophyceae incertae sedis</taxon>
        <taxon>Coccomyxaceae</taxon>
        <taxon>Coccomyxa</taxon>
        <taxon>Coccomyxa subellipsoidea</taxon>
    </lineage>
</organism>
<dbReference type="UniPathway" id="UPA00035">
    <property type="reaction ID" value="UER00044"/>
</dbReference>
<dbReference type="AlphaFoldDB" id="I0Z441"/>